<evidence type="ECO:0000259" key="2">
    <source>
        <dbReference type="Pfam" id="PF24764"/>
    </source>
</evidence>
<keyword evidence="1" id="KW-1133">Transmembrane helix</keyword>
<reference evidence="3" key="1">
    <citation type="submission" date="2025-08" db="UniProtKB">
        <authorList>
            <consortium name="Ensembl"/>
        </authorList>
    </citation>
    <scope>IDENTIFICATION</scope>
</reference>
<feature type="domain" description="Integrase core" evidence="2">
    <location>
        <begin position="272"/>
        <end position="389"/>
    </location>
</feature>
<dbReference type="Pfam" id="PF24764">
    <property type="entry name" value="rva_4"/>
    <property type="match status" value="2"/>
</dbReference>
<dbReference type="AlphaFoldDB" id="A0A8C2ENV4"/>
<protein>
    <recommendedName>
        <fullName evidence="2">Integrase core domain-containing protein</fullName>
    </recommendedName>
</protein>
<sequence length="428" mass="49159">YPEITRHPRDRLSSTCACSFGTILSLTGVCKRDCAICLIDHLIIWTFWSLTVPMGYFFLNALSSQENFPHAVMEGLREVIQITGEFNHRQQCTHNTVNFESGKVGRPRVLLPEERLRDLIAMSLPVPCIAKLLGVSTRTIQRRMSEIGLAVRDTYCSVLDEELDALVSTVKSRNLYAGYRMMKGLLQAMGHRVQWERIRASMHQVDSAGIISRLTQLGCVVRRTYSVPSPGALMHIDTNHKLIRYNILIFRGIDGFSRKVSTFKMFYVHIFFRLRGDQGVENVEVAHMMFTVRATGRSSFIAGKSVQNQRIERLWRDIWVAVTNIYYNVLHQLEEEGQLDTSKHMHLFCCHYVFIPRLQAHLDTFHDGWDNHPLSTEGNLTPNQLWEVGGHQDIHIPLIDWESSVPEIEFPLTAEAEGELRVHFSVYM</sequence>
<evidence type="ECO:0000256" key="1">
    <source>
        <dbReference type="SAM" id="Phobius"/>
    </source>
</evidence>
<dbReference type="InterPro" id="IPR058913">
    <property type="entry name" value="Integrase_dom_put"/>
</dbReference>
<dbReference type="PANTHER" id="PTHR46791:SF11">
    <property type="entry name" value="INTEGRASE CATALYTIC DOMAIN-CONTAINING PROTEIN"/>
    <property type="match status" value="1"/>
</dbReference>
<feature type="domain" description="Integrase core" evidence="2">
    <location>
        <begin position="225"/>
        <end position="261"/>
    </location>
</feature>
<keyword evidence="1" id="KW-0812">Transmembrane</keyword>
<name>A0A8C2ENV4_CYPCA</name>
<feature type="transmembrane region" description="Helical" evidence="1">
    <location>
        <begin position="42"/>
        <end position="59"/>
    </location>
</feature>
<keyword evidence="1" id="KW-0472">Membrane</keyword>
<proteinExistence type="predicted"/>
<dbReference type="Proteomes" id="UP000694701">
    <property type="component" value="Unplaced"/>
</dbReference>
<dbReference type="Ensembl" id="ENSCCRT00020047168.1">
    <property type="protein sequence ID" value="ENSCCRP00020043233.1"/>
    <property type="gene ID" value="ENSCCRG00020019217.1"/>
</dbReference>
<evidence type="ECO:0000313" key="4">
    <source>
        <dbReference type="Proteomes" id="UP000694701"/>
    </source>
</evidence>
<accession>A0A8C2ENV4</accession>
<evidence type="ECO:0000313" key="3">
    <source>
        <dbReference type="Ensembl" id="ENSCCRP00020043233.1"/>
    </source>
</evidence>
<organism evidence="3 4">
    <name type="scientific">Cyprinus carpio</name>
    <name type="common">Common carp</name>
    <dbReference type="NCBI Taxonomy" id="7962"/>
    <lineage>
        <taxon>Eukaryota</taxon>
        <taxon>Metazoa</taxon>
        <taxon>Chordata</taxon>
        <taxon>Craniata</taxon>
        <taxon>Vertebrata</taxon>
        <taxon>Euteleostomi</taxon>
        <taxon>Actinopterygii</taxon>
        <taxon>Neopterygii</taxon>
        <taxon>Teleostei</taxon>
        <taxon>Ostariophysi</taxon>
        <taxon>Cypriniformes</taxon>
        <taxon>Cyprinidae</taxon>
        <taxon>Cyprininae</taxon>
        <taxon>Cyprinus</taxon>
    </lineage>
</organism>
<dbReference type="PANTHER" id="PTHR46791">
    <property type="entry name" value="EXPRESSED PROTEIN"/>
    <property type="match status" value="1"/>
</dbReference>